<accession>A0ABM7YNV3</accession>
<feature type="domain" description="SpoVT-AbrB" evidence="1">
    <location>
        <begin position="6"/>
        <end position="51"/>
    </location>
</feature>
<dbReference type="InterPro" id="IPR037914">
    <property type="entry name" value="SpoVT-AbrB_sf"/>
</dbReference>
<dbReference type="Proteomes" id="UP001057498">
    <property type="component" value="Chromosome"/>
</dbReference>
<gene>
    <name evidence="2" type="ORF">CATMQ487_31000</name>
</gene>
<dbReference type="SUPFAM" id="SSF89447">
    <property type="entry name" value="AbrB/MazE/MraZ-like"/>
    <property type="match status" value="1"/>
</dbReference>
<organism evidence="2 3">
    <name type="scientific">Sphaerotilus microaerophilus</name>
    <dbReference type="NCBI Taxonomy" id="2914710"/>
    <lineage>
        <taxon>Bacteria</taxon>
        <taxon>Pseudomonadati</taxon>
        <taxon>Pseudomonadota</taxon>
        <taxon>Betaproteobacteria</taxon>
        <taxon>Burkholderiales</taxon>
        <taxon>Sphaerotilaceae</taxon>
        <taxon>Sphaerotilus</taxon>
    </lineage>
</organism>
<name>A0ABM7YNV3_9BURK</name>
<sequence>MDTPTLTLSPKFQVVIPKHIREAMGLQAGMPLQVLQYGDRIEIVPVRPMRAARGLCRGMDTAFARDEADR</sequence>
<dbReference type="SMART" id="SM00966">
    <property type="entry name" value="SpoVT_AbrB"/>
    <property type="match status" value="1"/>
</dbReference>
<dbReference type="EMBL" id="AP025730">
    <property type="protein sequence ID" value="BDI06130.1"/>
    <property type="molecule type" value="Genomic_DNA"/>
</dbReference>
<proteinExistence type="predicted"/>
<dbReference type="Gene3D" id="2.10.260.10">
    <property type="match status" value="1"/>
</dbReference>
<dbReference type="InterPro" id="IPR007159">
    <property type="entry name" value="SpoVT-AbrB_dom"/>
</dbReference>
<dbReference type="NCBIfam" id="TIGR01439">
    <property type="entry name" value="lp_hng_hel_AbrB"/>
    <property type="match status" value="1"/>
</dbReference>
<reference evidence="2" key="1">
    <citation type="submission" date="2022-04" db="EMBL/GenBank/DDBJ databases">
        <title>Whole genome sequence of Sphaerotilus sp. FB-5.</title>
        <authorList>
            <person name="Takeda M."/>
            <person name="Narihara S."/>
            <person name="Akimoto M."/>
            <person name="Akimoto R."/>
            <person name="Nishiyashiki S."/>
            <person name="Murakami T."/>
        </authorList>
    </citation>
    <scope>NUCLEOTIDE SEQUENCE</scope>
    <source>
        <strain evidence="2">FB-5</strain>
    </source>
</reference>
<dbReference type="RefSeq" id="WP_251969442.1">
    <property type="nucleotide sequence ID" value="NZ_AP025730.1"/>
</dbReference>
<dbReference type="Pfam" id="PF04014">
    <property type="entry name" value="MazE_antitoxin"/>
    <property type="match status" value="1"/>
</dbReference>
<evidence type="ECO:0000313" key="3">
    <source>
        <dbReference type="Proteomes" id="UP001057498"/>
    </source>
</evidence>
<protein>
    <recommendedName>
        <fullName evidence="1">SpoVT-AbrB domain-containing protein</fullName>
    </recommendedName>
</protein>
<evidence type="ECO:0000313" key="2">
    <source>
        <dbReference type="EMBL" id="BDI06130.1"/>
    </source>
</evidence>
<evidence type="ECO:0000259" key="1">
    <source>
        <dbReference type="SMART" id="SM00966"/>
    </source>
</evidence>
<keyword evidence="3" id="KW-1185">Reference proteome</keyword>